<protein>
    <submittedName>
        <fullName evidence="1">Uncharacterized protein</fullName>
    </submittedName>
</protein>
<dbReference type="Proteomes" id="UP001589609">
    <property type="component" value="Unassembled WGS sequence"/>
</dbReference>
<evidence type="ECO:0000313" key="1">
    <source>
        <dbReference type="EMBL" id="MFB9760414.1"/>
    </source>
</evidence>
<gene>
    <name evidence="1" type="ORF">ACFFMS_18985</name>
</gene>
<comment type="caution">
    <text evidence="1">The sequence shown here is derived from an EMBL/GenBank/DDBJ whole genome shotgun (WGS) entry which is preliminary data.</text>
</comment>
<dbReference type="RefSeq" id="WP_379950729.1">
    <property type="nucleotide sequence ID" value="NZ_JBHMAF010000142.1"/>
</dbReference>
<accession>A0ABV5WIF8</accession>
<reference evidence="1 2" key="1">
    <citation type="submission" date="2024-09" db="EMBL/GenBank/DDBJ databases">
        <authorList>
            <person name="Sun Q."/>
            <person name="Mori K."/>
        </authorList>
    </citation>
    <scope>NUCLEOTIDE SEQUENCE [LARGE SCALE GENOMIC DNA]</scope>
    <source>
        <strain evidence="1 2">JCM 11201</strain>
    </source>
</reference>
<evidence type="ECO:0000313" key="2">
    <source>
        <dbReference type="Proteomes" id="UP001589609"/>
    </source>
</evidence>
<dbReference type="EMBL" id="JBHMAF010000142">
    <property type="protein sequence ID" value="MFB9760414.1"/>
    <property type="molecule type" value="Genomic_DNA"/>
</dbReference>
<sequence>MNLLDAKVINTVYGLEIYLDLAENIEIKELHVPTIDSPFYDVQFGIGYFLLREGRYHSSQRNYFHICMNHDFSLITLKETETESLFAIKNEAERAATKKLLGEWFIQTKGYQASLNKCITKVKREDVCTTEDIQYKTDTIKFLEKLLELTTEDIEQAHVEKPVRLQAVSIF</sequence>
<keyword evidence="2" id="KW-1185">Reference proteome</keyword>
<name>A0ABV5WIF8_9BACI</name>
<proteinExistence type="predicted"/>
<organism evidence="1 2">
    <name type="scientific">Ectobacillus funiculus</name>
    <dbReference type="NCBI Taxonomy" id="137993"/>
    <lineage>
        <taxon>Bacteria</taxon>
        <taxon>Bacillati</taxon>
        <taxon>Bacillota</taxon>
        <taxon>Bacilli</taxon>
        <taxon>Bacillales</taxon>
        <taxon>Bacillaceae</taxon>
        <taxon>Ectobacillus</taxon>
    </lineage>
</organism>